<evidence type="ECO:0000313" key="2">
    <source>
        <dbReference type="EMBL" id="EKG21560.1"/>
    </source>
</evidence>
<dbReference type="InParanoid" id="K2SYD5"/>
<dbReference type="AlphaFoldDB" id="K2SYD5"/>
<evidence type="ECO:0000256" key="1">
    <source>
        <dbReference type="SAM" id="SignalP"/>
    </source>
</evidence>
<dbReference type="Proteomes" id="UP000007129">
    <property type="component" value="Unassembled WGS sequence"/>
</dbReference>
<protein>
    <recommendedName>
        <fullName evidence="4">AA1-like domain-containing protein</fullName>
    </recommendedName>
</protein>
<evidence type="ECO:0000313" key="3">
    <source>
        <dbReference type="Proteomes" id="UP000007129"/>
    </source>
</evidence>
<proteinExistence type="predicted"/>
<feature type="chain" id="PRO_5003865296" description="AA1-like domain-containing protein" evidence="1">
    <location>
        <begin position="20"/>
        <end position="154"/>
    </location>
</feature>
<keyword evidence="1" id="KW-0732">Signal</keyword>
<accession>K2SYD5</accession>
<name>K2SYD5_MACPH</name>
<dbReference type="VEuPathDB" id="FungiDB:MPH_01068"/>
<organism evidence="2 3">
    <name type="scientific">Macrophomina phaseolina (strain MS6)</name>
    <name type="common">Charcoal rot fungus</name>
    <dbReference type="NCBI Taxonomy" id="1126212"/>
    <lineage>
        <taxon>Eukaryota</taxon>
        <taxon>Fungi</taxon>
        <taxon>Dikarya</taxon>
        <taxon>Ascomycota</taxon>
        <taxon>Pezizomycotina</taxon>
        <taxon>Dothideomycetes</taxon>
        <taxon>Dothideomycetes incertae sedis</taxon>
        <taxon>Botryosphaeriales</taxon>
        <taxon>Botryosphaeriaceae</taxon>
        <taxon>Macrophomina</taxon>
    </lineage>
</organism>
<dbReference type="HOGENOM" id="CLU_1708519_0_0_1"/>
<feature type="signal peptide" evidence="1">
    <location>
        <begin position="1"/>
        <end position="19"/>
    </location>
</feature>
<feature type="non-terminal residue" evidence="2">
    <location>
        <position position="154"/>
    </location>
</feature>
<reference evidence="2 3" key="1">
    <citation type="journal article" date="2012" name="BMC Genomics">
        <title>Tools to kill: Genome of one of the most destructive plant pathogenic fungi Macrophomina phaseolina.</title>
        <authorList>
            <person name="Islam M.S."/>
            <person name="Haque M.S."/>
            <person name="Islam M.M."/>
            <person name="Emdad E.M."/>
            <person name="Halim A."/>
            <person name="Hossen Q.M.M."/>
            <person name="Hossain M.Z."/>
            <person name="Ahmed B."/>
            <person name="Rahim S."/>
            <person name="Rahman M.S."/>
            <person name="Alam M.M."/>
            <person name="Hou S."/>
            <person name="Wan X."/>
            <person name="Saito J.A."/>
            <person name="Alam M."/>
        </authorList>
    </citation>
    <scope>NUCLEOTIDE SEQUENCE [LARGE SCALE GENOMIC DNA]</scope>
    <source>
        <strain evidence="2 3">MS6</strain>
    </source>
</reference>
<gene>
    <name evidence="2" type="ORF">MPH_01068</name>
</gene>
<sequence>MRSISFAALAAATAAAAQTTEISFFYPEENPSYDDYANIALSVIEVQDADHTVVEFACASSRTTSSRLPSSTSDSDDDYYYSYDDTCVFAGSPLTATVGTDSFAYTTAIFEDYGDGSSYDWTMTMGCTSKEELAYCMFQSAGADAWSDYCSYSL</sequence>
<dbReference type="EMBL" id="AHHD01000046">
    <property type="protein sequence ID" value="EKG21560.1"/>
    <property type="molecule type" value="Genomic_DNA"/>
</dbReference>
<evidence type="ECO:0008006" key="4">
    <source>
        <dbReference type="Google" id="ProtNLM"/>
    </source>
</evidence>
<comment type="caution">
    <text evidence="2">The sequence shown here is derived from an EMBL/GenBank/DDBJ whole genome shotgun (WGS) entry which is preliminary data.</text>
</comment>
<dbReference type="OrthoDB" id="3945132at2759"/>